<dbReference type="Pfam" id="PF12796">
    <property type="entry name" value="Ank_2"/>
    <property type="match status" value="3"/>
</dbReference>
<dbReference type="STRING" id="1156394.T0R462"/>
<dbReference type="SUPFAM" id="SSF48403">
    <property type="entry name" value="Ankyrin repeat"/>
    <property type="match status" value="2"/>
</dbReference>
<evidence type="ECO:0000256" key="1">
    <source>
        <dbReference type="ARBA" id="ARBA00022737"/>
    </source>
</evidence>
<dbReference type="InParanoid" id="T0R462"/>
<feature type="repeat" description="ANK" evidence="3">
    <location>
        <begin position="611"/>
        <end position="643"/>
    </location>
</feature>
<evidence type="ECO:0000313" key="5">
    <source>
        <dbReference type="Proteomes" id="UP000030762"/>
    </source>
</evidence>
<dbReference type="PANTHER" id="PTHR24198:SF165">
    <property type="entry name" value="ANKYRIN REPEAT-CONTAINING PROTEIN-RELATED"/>
    <property type="match status" value="1"/>
</dbReference>
<keyword evidence="2 3" id="KW-0040">ANK repeat</keyword>
<name>T0R462_SAPDV</name>
<evidence type="ECO:0000256" key="3">
    <source>
        <dbReference type="PROSITE-ProRule" id="PRU00023"/>
    </source>
</evidence>
<dbReference type="Proteomes" id="UP000030762">
    <property type="component" value="Unassembled WGS sequence"/>
</dbReference>
<feature type="repeat" description="ANK" evidence="3">
    <location>
        <begin position="140"/>
        <end position="172"/>
    </location>
</feature>
<dbReference type="PANTHER" id="PTHR24198">
    <property type="entry name" value="ANKYRIN REPEAT AND PROTEIN KINASE DOMAIN-CONTAINING PROTEIN"/>
    <property type="match status" value="1"/>
</dbReference>
<dbReference type="AlphaFoldDB" id="T0R462"/>
<dbReference type="GeneID" id="19956076"/>
<evidence type="ECO:0000256" key="2">
    <source>
        <dbReference type="ARBA" id="ARBA00023043"/>
    </source>
</evidence>
<feature type="repeat" description="ANK" evidence="3">
    <location>
        <begin position="173"/>
        <end position="219"/>
    </location>
</feature>
<dbReference type="eggNOG" id="KOG4177">
    <property type="taxonomic scope" value="Eukaryota"/>
</dbReference>
<evidence type="ECO:0000313" key="4">
    <source>
        <dbReference type="EMBL" id="EQC26838.1"/>
    </source>
</evidence>
<protein>
    <submittedName>
        <fullName evidence="4">Uncharacterized protein</fullName>
    </submittedName>
</protein>
<dbReference type="Gene3D" id="1.25.40.20">
    <property type="entry name" value="Ankyrin repeat-containing domain"/>
    <property type="match status" value="4"/>
</dbReference>
<dbReference type="EMBL" id="JH767220">
    <property type="protein sequence ID" value="EQC26838.1"/>
    <property type="molecule type" value="Genomic_DNA"/>
</dbReference>
<keyword evidence="1" id="KW-0677">Repeat</keyword>
<dbReference type="SMART" id="SM00248">
    <property type="entry name" value="ANK"/>
    <property type="match status" value="9"/>
</dbReference>
<accession>T0R462</accession>
<dbReference type="PROSITE" id="PS50297">
    <property type="entry name" value="ANK_REP_REGION"/>
    <property type="match status" value="2"/>
</dbReference>
<dbReference type="OrthoDB" id="539213at2759"/>
<sequence length="707" mass="77837">MWCFWSHDRAYGALPAKSPFVSTSSRDEEYDAGIADPGDATMVRLLNDGNEPLVLHRLQTQTYTLEDLCATDDGDSVLSRACERGLLDIVTLLLDSTPYTSIPAYATRPLYQAVRHDHVAVLQLLLAKILAIDVTATQDDGSTALHYAARYSENDVLTLLLSLVTNVDMTSADGMTPLHVAAKYGYTRQPQGMVIKKHDNAQEMQSLLVAGADIDARTQTRDTALHFVVARSDHAGVKLLLHASATIDVTNEAGQTPLDLAVRDDKISAMLRAEDDLRKNYPGHRLARAGNVARMELWLRAIFARDAFESVTWRNERAILMSVTVIPTPTLDAYQLLANDAAVLGAWTRDNVLTLTFVDKTRPKTYKGPVDVAAGTWTGICDDAPSLHYIISLYLCVACTVAAVPTPGTPCLQCLALNRSDFVLSYRTRAQEATLAVTAALEVRASDGKTVLMYAAKGRHLAILHLLLPYCTEALLQLTLKNGDTALDLLTDCVLHCVTIANGQSSTELIQMVSELRRRGNLTRFLNHLPHTQCCQMGDDSAELAALAEAKQWDKLKAQLLRKPVDEPLVDNETTDGCTVWQYVCQHGRLDILNLLLSPPTVRTPSRLRLTGETALYFAAKYGHASCVERLLLAGADPNHLQRSRPIDELVWPYPACKRLITAKQEVQEHHTDYFMANVPDLSAVDQFKAVRRSIGLARVGPPQPTT</sequence>
<proteinExistence type="predicted"/>
<dbReference type="PROSITE" id="PS50088">
    <property type="entry name" value="ANK_REPEAT"/>
    <property type="match status" value="4"/>
</dbReference>
<feature type="repeat" description="ANK" evidence="3">
    <location>
        <begin position="220"/>
        <end position="252"/>
    </location>
</feature>
<dbReference type="InterPro" id="IPR036770">
    <property type="entry name" value="Ankyrin_rpt-contain_sf"/>
</dbReference>
<dbReference type="InterPro" id="IPR002110">
    <property type="entry name" value="Ankyrin_rpt"/>
</dbReference>
<reference evidence="4 5" key="1">
    <citation type="submission" date="2012-04" db="EMBL/GenBank/DDBJ databases">
        <title>The Genome Sequence of Saprolegnia declina VS20.</title>
        <authorList>
            <consortium name="The Broad Institute Genome Sequencing Platform"/>
            <person name="Russ C."/>
            <person name="Nusbaum C."/>
            <person name="Tyler B."/>
            <person name="van West P."/>
            <person name="Dieguez-Uribeondo J."/>
            <person name="de Bruijn I."/>
            <person name="Tripathy S."/>
            <person name="Jiang R."/>
            <person name="Young S.K."/>
            <person name="Zeng Q."/>
            <person name="Gargeya S."/>
            <person name="Fitzgerald M."/>
            <person name="Haas B."/>
            <person name="Abouelleil A."/>
            <person name="Alvarado L."/>
            <person name="Arachchi H.M."/>
            <person name="Berlin A."/>
            <person name="Chapman S.B."/>
            <person name="Goldberg J."/>
            <person name="Griggs A."/>
            <person name="Gujja S."/>
            <person name="Hansen M."/>
            <person name="Howarth C."/>
            <person name="Imamovic A."/>
            <person name="Larimer J."/>
            <person name="McCowen C."/>
            <person name="Montmayeur A."/>
            <person name="Murphy C."/>
            <person name="Neiman D."/>
            <person name="Pearson M."/>
            <person name="Priest M."/>
            <person name="Roberts A."/>
            <person name="Saif S."/>
            <person name="Shea T."/>
            <person name="Sisk P."/>
            <person name="Sykes S."/>
            <person name="Wortman J."/>
            <person name="Nusbaum C."/>
            <person name="Birren B."/>
        </authorList>
    </citation>
    <scope>NUCLEOTIDE SEQUENCE [LARGE SCALE GENOMIC DNA]</scope>
    <source>
        <strain evidence="4 5">VS20</strain>
    </source>
</reference>
<gene>
    <name evidence="4" type="ORF">SDRG_15349</name>
</gene>
<dbReference type="RefSeq" id="XP_008619740.1">
    <property type="nucleotide sequence ID" value="XM_008621518.1"/>
</dbReference>
<keyword evidence="5" id="KW-1185">Reference proteome</keyword>
<organism evidence="4 5">
    <name type="scientific">Saprolegnia diclina (strain VS20)</name>
    <dbReference type="NCBI Taxonomy" id="1156394"/>
    <lineage>
        <taxon>Eukaryota</taxon>
        <taxon>Sar</taxon>
        <taxon>Stramenopiles</taxon>
        <taxon>Oomycota</taxon>
        <taxon>Saprolegniomycetes</taxon>
        <taxon>Saprolegniales</taxon>
        <taxon>Saprolegniaceae</taxon>
        <taxon>Saprolegnia</taxon>
    </lineage>
</organism>
<dbReference type="VEuPathDB" id="FungiDB:SDRG_15349"/>